<feature type="transmembrane region" description="Helical" evidence="6">
    <location>
        <begin position="69"/>
        <end position="89"/>
    </location>
</feature>
<feature type="transmembrane region" description="Helical" evidence="6">
    <location>
        <begin position="235"/>
        <end position="253"/>
    </location>
</feature>
<evidence type="ECO:0000313" key="8">
    <source>
        <dbReference type="EMBL" id="KAL1563540.1"/>
    </source>
</evidence>
<evidence type="ECO:0000259" key="7">
    <source>
        <dbReference type="Pfam" id="PF00892"/>
    </source>
</evidence>
<dbReference type="PANTHER" id="PTHR31218">
    <property type="entry name" value="WAT1-RELATED PROTEIN"/>
    <property type="match status" value="1"/>
</dbReference>
<feature type="domain" description="EamA" evidence="7">
    <location>
        <begin position="10"/>
        <end position="150"/>
    </location>
</feature>
<sequence>MGVENYKPMIVMVLCQCAYAGLVLSGRAALLQGFSSRVFVVYRQLAAFLLIVPFAYFSRRGTTGCSMNWKSFWLISLLSLIGVTINQNMYFEGLYLASSTAASALVNLVPAITFVIAYLMGMEKVHLGNVRSWAKIMGTVFCVSGAVLMATVKGPKLLGMELLPQKQDTWFIGCLCLLASSSSWSLWLILQVHVTAYYSDHLLLTTWMCLIAAIQSAILTFIIEPDLNTWKLTSPVQLFSCLYAGVASVVTIFGQAWCIPKRGPLFCAMFNPLCTLIVAIFACIFTHEDLYTGSLTGGLAIIIGLYTVLWGKAKDHEEMKKQDAQQQNNVNGENVSTIVDLEHPLLSEN</sequence>
<feature type="transmembrane region" description="Helical" evidence="6">
    <location>
        <begin position="265"/>
        <end position="287"/>
    </location>
</feature>
<evidence type="ECO:0000313" key="9">
    <source>
        <dbReference type="Proteomes" id="UP001567538"/>
    </source>
</evidence>
<dbReference type="InterPro" id="IPR030184">
    <property type="entry name" value="WAT1-related"/>
</dbReference>
<keyword evidence="9" id="KW-1185">Reference proteome</keyword>
<keyword evidence="4 6" id="KW-1133">Transmembrane helix</keyword>
<comment type="caution">
    <text evidence="8">The sequence shown here is derived from an EMBL/GenBank/DDBJ whole genome shotgun (WGS) entry which is preliminary data.</text>
</comment>
<feature type="transmembrane region" description="Helical" evidence="6">
    <location>
        <begin position="170"/>
        <end position="190"/>
    </location>
</feature>
<dbReference type="GO" id="GO:0016020">
    <property type="term" value="C:membrane"/>
    <property type="evidence" value="ECO:0007669"/>
    <property type="project" value="UniProtKB-SubCell"/>
</dbReference>
<comment type="similarity">
    <text evidence="2 6">Belongs to the drug/metabolite transporter (DMT) superfamily. Plant drug/metabolite exporter (P-DME) (TC 2.A.7.4) family.</text>
</comment>
<keyword evidence="5 6" id="KW-0472">Membrane</keyword>
<feature type="transmembrane region" description="Helical" evidence="6">
    <location>
        <begin position="293"/>
        <end position="311"/>
    </location>
</feature>
<evidence type="ECO:0000256" key="4">
    <source>
        <dbReference type="ARBA" id="ARBA00022989"/>
    </source>
</evidence>
<dbReference type="AlphaFoldDB" id="A0ABD1I5B7"/>
<reference evidence="8 9" key="1">
    <citation type="submission" date="2024-06" db="EMBL/GenBank/DDBJ databases">
        <title>A chromosome level genome sequence of Diviner's sage (Salvia divinorum).</title>
        <authorList>
            <person name="Ford S.A."/>
            <person name="Ro D.-K."/>
            <person name="Ness R.W."/>
            <person name="Phillips M.A."/>
        </authorList>
    </citation>
    <scope>NUCLEOTIDE SEQUENCE [LARGE SCALE GENOMIC DNA]</scope>
    <source>
        <strain evidence="8">SAF-2024a</strain>
        <tissue evidence="8">Leaf</tissue>
    </source>
</reference>
<accession>A0ABD1I5B7</accession>
<feature type="transmembrane region" description="Helical" evidence="6">
    <location>
        <begin position="202"/>
        <end position="223"/>
    </location>
</feature>
<dbReference type="Pfam" id="PF00892">
    <property type="entry name" value="EamA"/>
    <property type="match status" value="2"/>
</dbReference>
<evidence type="ECO:0000256" key="1">
    <source>
        <dbReference type="ARBA" id="ARBA00004141"/>
    </source>
</evidence>
<dbReference type="InterPro" id="IPR000620">
    <property type="entry name" value="EamA_dom"/>
</dbReference>
<dbReference type="InterPro" id="IPR037185">
    <property type="entry name" value="EmrE-like"/>
</dbReference>
<dbReference type="Proteomes" id="UP001567538">
    <property type="component" value="Unassembled WGS sequence"/>
</dbReference>
<evidence type="ECO:0000256" key="2">
    <source>
        <dbReference type="ARBA" id="ARBA00007635"/>
    </source>
</evidence>
<evidence type="ECO:0000256" key="6">
    <source>
        <dbReference type="RuleBase" id="RU363077"/>
    </source>
</evidence>
<evidence type="ECO:0000256" key="3">
    <source>
        <dbReference type="ARBA" id="ARBA00022692"/>
    </source>
</evidence>
<organism evidence="8 9">
    <name type="scientific">Salvia divinorum</name>
    <name type="common">Maria pastora</name>
    <name type="synonym">Diviner's sage</name>
    <dbReference type="NCBI Taxonomy" id="28513"/>
    <lineage>
        <taxon>Eukaryota</taxon>
        <taxon>Viridiplantae</taxon>
        <taxon>Streptophyta</taxon>
        <taxon>Embryophyta</taxon>
        <taxon>Tracheophyta</taxon>
        <taxon>Spermatophyta</taxon>
        <taxon>Magnoliopsida</taxon>
        <taxon>eudicotyledons</taxon>
        <taxon>Gunneridae</taxon>
        <taxon>Pentapetalae</taxon>
        <taxon>asterids</taxon>
        <taxon>lamiids</taxon>
        <taxon>Lamiales</taxon>
        <taxon>Lamiaceae</taxon>
        <taxon>Nepetoideae</taxon>
        <taxon>Mentheae</taxon>
        <taxon>Salviinae</taxon>
        <taxon>Salvia</taxon>
        <taxon>Salvia subgen. Calosphace</taxon>
    </lineage>
</organism>
<proteinExistence type="inferred from homology"/>
<name>A0ABD1I5B7_SALDI</name>
<dbReference type="SUPFAM" id="SSF103481">
    <property type="entry name" value="Multidrug resistance efflux transporter EmrE"/>
    <property type="match status" value="2"/>
</dbReference>
<protein>
    <recommendedName>
        <fullName evidence="6">WAT1-related protein</fullName>
    </recommendedName>
</protein>
<feature type="domain" description="EamA" evidence="7">
    <location>
        <begin position="172"/>
        <end position="309"/>
    </location>
</feature>
<gene>
    <name evidence="8" type="ORF">AAHA92_05995</name>
</gene>
<keyword evidence="3 6" id="KW-0812">Transmembrane</keyword>
<feature type="transmembrane region" description="Helical" evidence="6">
    <location>
        <begin position="38"/>
        <end position="57"/>
    </location>
</feature>
<feature type="transmembrane region" description="Helical" evidence="6">
    <location>
        <begin position="95"/>
        <end position="120"/>
    </location>
</feature>
<dbReference type="EMBL" id="JBEAFC010000003">
    <property type="protein sequence ID" value="KAL1563540.1"/>
    <property type="molecule type" value="Genomic_DNA"/>
</dbReference>
<comment type="subcellular location">
    <subcellularLocation>
        <location evidence="1 6">Membrane</location>
        <topology evidence="1 6">Multi-pass membrane protein</topology>
    </subcellularLocation>
</comment>
<evidence type="ECO:0000256" key="5">
    <source>
        <dbReference type="ARBA" id="ARBA00023136"/>
    </source>
</evidence>
<feature type="transmembrane region" description="Helical" evidence="6">
    <location>
        <begin position="132"/>
        <end position="150"/>
    </location>
</feature>